<name>M7ZXN2_TRIUA</name>
<gene>
    <name evidence="2" type="ORF">TRIUR3_07329</name>
</gene>
<dbReference type="STRING" id="4572.M7ZXN2"/>
<dbReference type="AlphaFoldDB" id="M7ZXN2"/>
<accession>M7ZXN2</accession>
<dbReference type="InterPro" id="IPR001878">
    <property type="entry name" value="Znf_CCHC"/>
</dbReference>
<proteinExistence type="predicted"/>
<dbReference type="GO" id="GO:0008270">
    <property type="term" value="F:zinc ion binding"/>
    <property type="evidence" value="ECO:0007669"/>
    <property type="project" value="InterPro"/>
</dbReference>
<evidence type="ECO:0000256" key="1">
    <source>
        <dbReference type="SAM" id="MobiDB-lite"/>
    </source>
</evidence>
<reference evidence="2" key="1">
    <citation type="journal article" date="2013" name="Nature">
        <title>Draft genome of the wheat A-genome progenitor Triticum urartu.</title>
        <authorList>
            <person name="Ling H.Q."/>
            <person name="Zhao S."/>
            <person name="Liu D."/>
            <person name="Wang J."/>
            <person name="Sun H."/>
            <person name="Zhang C."/>
            <person name="Fan H."/>
            <person name="Li D."/>
            <person name="Dong L."/>
            <person name="Tao Y."/>
            <person name="Gao C."/>
            <person name="Wu H."/>
            <person name="Li Y."/>
            <person name="Cui Y."/>
            <person name="Guo X."/>
            <person name="Zheng S."/>
            <person name="Wang B."/>
            <person name="Yu K."/>
            <person name="Liang Q."/>
            <person name="Yang W."/>
            <person name="Lou X."/>
            <person name="Chen J."/>
            <person name="Feng M."/>
            <person name="Jian J."/>
            <person name="Zhang X."/>
            <person name="Luo G."/>
            <person name="Jiang Y."/>
            <person name="Liu J."/>
            <person name="Wang Z."/>
            <person name="Sha Y."/>
            <person name="Zhang B."/>
            <person name="Wu H."/>
            <person name="Tang D."/>
            <person name="Shen Q."/>
            <person name="Xue P."/>
            <person name="Zou S."/>
            <person name="Wang X."/>
            <person name="Liu X."/>
            <person name="Wang F."/>
            <person name="Yang Y."/>
            <person name="An X."/>
            <person name="Dong Z."/>
            <person name="Zhang K."/>
            <person name="Zhang X."/>
            <person name="Luo M.C."/>
            <person name="Dvorak J."/>
            <person name="Tong Y."/>
            <person name="Wang J."/>
            <person name="Yang H."/>
            <person name="Li Z."/>
            <person name="Wang D."/>
            <person name="Zhang A."/>
            <person name="Wang J."/>
        </authorList>
    </citation>
    <scope>NUCLEOTIDE SEQUENCE</scope>
</reference>
<dbReference type="PROSITE" id="PS50158">
    <property type="entry name" value="ZF_CCHC"/>
    <property type="match status" value="1"/>
</dbReference>
<dbReference type="Gene3D" id="4.10.60.10">
    <property type="entry name" value="Zinc finger, CCHC-type"/>
    <property type="match status" value="1"/>
</dbReference>
<feature type="compositionally biased region" description="Basic and acidic residues" evidence="1">
    <location>
        <begin position="371"/>
        <end position="383"/>
    </location>
</feature>
<evidence type="ECO:0000313" key="2">
    <source>
        <dbReference type="EMBL" id="EMS52884.1"/>
    </source>
</evidence>
<organism evidence="2">
    <name type="scientific">Triticum urartu</name>
    <name type="common">Red wild einkorn</name>
    <name type="synonym">Crithodium urartu</name>
    <dbReference type="NCBI Taxonomy" id="4572"/>
    <lineage>
        <taxon>Eukaryota</taxon>
        <taxon>Viridiplantae</taxon>
        <taxon>Streptophyta</taxon>
        <taxon>Embryophyta</taxon>
        <taxon>Tracheophyta</taxon>
        <taxon>Spermatophyta</taxon>
        <taxon>Magnoliopsida</taxon>
        <taxon>Liliopsida</taxon>
        <taxon>Poales</taxon>
        <taxon>Poaceae</taxon>
        <taxon>BOP clade</taxon>
        <taxon>Pooideae</taxon>
        <taxon>Triticodae</taxon>
        <taxon>Triticeae</taxon>
        <taxon>Triticinae</taxon>
        <taxon>Triticum</taxon>
    </lineage>
</organism>
<sequence>MTISSKTHKKNQTRTKKDDARMQCFELSTNDMIKLLIESPPLISWKTPAERLVRKRVGALPQTIRGYTNNLGGHLVETESVLTFDSLEEDWEHGFGIRYGKSRLNAGKTKCMQEVVCRCSGESQPLADTYMWREGELAGPHQIDVYMKDLPTNSCDKAPYEELSMRTTFCSICRGKRHKKTTRRQRDDLPKQPRKEAKCSNCGAAGHRKNNCTNPEGVKLQIGPAWLGIADLRLNLQTNKCFMIEASLCGQAVHISQLVVELLYKSADPLAGSLSEAIFNRVWNQFEEKDIVGRGGGAAVLPGGRWLHPSAGRAPVSSRQDWLGVLTTKHSTWGQLMVSSAMALTLEGENVVGGPDLQANHLSDQNGEAAADSREDGDHGIEP</sequence>
<feature type="region of interest" description="Disordered" evidence="1">
    <location>
        <begin position="355"/>
        <end position="383"/>
    </location>
</feature>
<dbReference type="GO" id="GO:0003676">
    <property type="term" value="F:nucleic acid binding"/>
    <property type="evidence" value="ECO:0007669"/>
    <property type="project" value="InterPro"/>
</dbReference>
<dbReference type="EMBL" id="KD201285">
    <property type="protein sequence ID" value="EMS52884.1"/>
    <property type="molecule type" value="Genomic_DNA"/>
</dbReference>
<protein>
    <submittedName>
        <fullName evidence="2">Uncharacterized protein</fullName>
    </submittedName>
</protein>